<dbReference type="InParanoid" id="D8UIR2"/>
<dbReference type="RefSeq" id="XP_002958553.1">
    <property type="nucleotide sequence ID" value="XM_002958507.1"/>
</dbReference>
<accession>D8UIR2</accession>
<organism evidence="2">
    <name type="scientific">Volvox carteri f. nagariensis</name>
    <dbReference type="NCBI Taxonomy" id="3068"/>
    <lineage>
        <taxon>Eukaryota</taxon>
        <taxon>Viridiplantae</taxon>
        <taxon>Chlorophyta</taxon>
        <taxon>core chlorophytes</taxon>
        <taxon>Chlorophyceae</taxon>
        <taxon>CS clade</taxon>
        <taxon>Chlamydomonadales</taxon>
        <taxon>Volvocaceae</taxon>
        <taxon>Volvox</taxon>
    </lineage>
</organism>
<evidence type="ECO:0000313" key="2">
    <source>
        <dbReference type="Proteomes" id="UP000001058"/>
    </source>
</evidence>
<protein>
    <submittedName>
        <fullName evidence="1">Uncharacterized protein</fullName>
    </submittedName>
</protein>
<dbReference type="KEGG" id="vcn:VOLCADRAFT_99822"/>
<gene>
    <name evidence="1" type="ORF">VOLCADRAFT_99822</name>
</gene>
<reference evidence="1 2" key="1">
    <citation type="journal article" date="2010" name="Science">
        <title>Genomic analysis of organismal complexity in the multicellular green alga Volvox carteri.</title>
        <authorList>
            <person name="Prochnik S.E."/>
            <person name="Umen J."/>
            <person name="Nedelcu A.M."/>
            <person name="Hallmann A."/>
            <person name="Miller S.M."/>
            <person name="Nishii I."/>
            <person name="Ferris P."/>
            <person name="Kuo A."/>
            <person name="Mitros T."/>
            <person name="Fritz-Laylin L.K."/>
            <person name="Hellsten U."/>
            <person name="Chapman J."/>
            <person name="Simakov O."/>
            <person name="Rensing S.A."/>
            <person name="Terry A."/>
            <person name="Pangilinan J."/>
            <person name="Kapitonov V."/>
            <person name="Jurka J."/>
            <person name="Salamov A."/>
            <person name="Shapiro H."/>
            <person name="Schmutz J."/>
            <person name="Grimwood J."/>
            <person name="Lindquist E."/>
            <person name="Lucas S."/>
            <person name="Grigoriev I.V."/>
            <person name="Schmitt R."/>
            <person name="Kirk D."/>
            <person name="Rokhsar D.S."/>
        </authorList>
    </citation>
    <scope>NUCLEOTIDE SEQUENCE [LARGE SCALE GENOMIC DNA]</scope>
    <source>
        <strain evidence="2">f. Nagariensis / Eve</strain>
    </source>
</reference>
<dbReference type="OrthoDB" id="542443at2759"/>
<dbReference type="AlphaFoldDB" id="D8UIR2"/>
<dbReference type="GeneID" id="9628011"/>
<proteinExistence type="predicted"/>
<dbReference type="Proteomes" id="UP000001058">
    <property type="component" value="Unassembled WGS sequence"/>
</dbReference>
<dbReference type="EMBL" id="GL378417">
    <property type="protein sequence ID" value="EFJ40402.1"/>
    <property type="molecule type" value="Genomic_DNA"/>
</dbReference>
<name>D8UIR2_VOLCA</name>
<keyword evidence="2" id="KW-1185">Reference proteome</keyword>
<sequence>MRRARPPATRETFSASWATEGFTLGPCYPSCWIRTYKGVTKGLPGVEGAAGGTDVTATIRARACYSSKYAAHLVVEPPNYPPYKEAATVVGPHHVAMFAHGRHGKWTLGQQMQIAVHCPDTDRRVLVDSTVVRINPIQDVAILELRLRLALALLLHCLRHKSHTDHLNWGFSSPLTSLHQ</sequence>
<evidence type="ECO:0000313" key="1">
    <source>
        <dbReference type="EMBL" id="EFJ40402.1"/>
    </source>
</evidence>